<keyword evidence="1" id="KW-0862">Zinc</keyword>
<evidence type="ECO:0000313" key="4">
    <source>
        <dbReference type="EMBL" id="KAF7258419.1"/>
    </source>
</evidence>
<dbReference type="GO" id="GO:0005730">
    <property type="term" value="C:nucleolus"/>
    <property type="evidence" value="ECO:0007669"/>
    <property type="project" value="TreeGrafter"/>
</dbReference>
<sequence length="183" mass="20844">MKNQRFQSEDGLFNDPETRGIKLTRPTHNTYSSVSKRKHGRVDGDQRRYRNGYIGTVTNEDNICLHCGSTNHSVNQCNSPDQNFAFAYCLKCSQFGHTAVQCPLYPNHSRTNPDACLLCNSSDHQQYTCPLRKVGDEPRESSKKITLDVCTNPFTMSMDEDNFGLPKEKSAPHKRKPRVFKIV</sequence>
<keyword evidence="1" id="KW-0863">Zinc-finger</keyword>
<dbReference type="PANTHER" id="PTHR46242:SF1">
    <property type="entry name" value="ZINC FINGER CCHC DOMAIN-CONTAINING PROTEIN 9"/>
    <property type="match status" value="1"/>
</dbReference>
<dbReference type="GO" id="GO:0003676">
    <property type="term" value="F:nucleic acid binding"/>
    <property type="evidence" value="ECO:0007669"/>
    <property type="project" value="InterPro"/>
</dbReference>
<dbReference type="Gene3D" id="4.10.60.10">
    <property type="entry name" value="Zinc finger, CCHC-type"/>
    <property type="match status" value="1"/>
</dbReference>
<dbReference type="InterPro" id="IPR001878">
    <property type="entry name" value="Znf_CCHC"/>
</dbReference>
<reference evidence="4" key="1">
    <citation type="submission" date="2019-07" db="EMBL/GenBank/DDBJ databases">
        <title>Annotation for the trematode Paragonimus miyazaki's.</title>
        <authorList>
            <person name="Choi Y.-J."/>
        </authorList>
    </citation>
    <scope>NUCLEOTIDE SEQUENCE</scope>
    <source>
        <strain evidence="4">Japan</strain>
    </source>
</reference>
<evidence type="ECO:0000259" key="3">
    <source>
        <dbReference type="PROSITE" id="PS50158"/>
    </source>
</evidence>
<feature type="domain" description="CCHC-type" evidence="3">
    <location>
        <begin position="89"/>
        <end position="103"/>
    </location>
</feature>
<dbReference type="Proteomes" id="UP000822476">
    <property type="component" value="Unassembled WGS sequence"/>
</dbReference>
<keyword evidence="5" id="KW-1185">Reference proteome</keyword>
<keyword evidence="1" id="KW-0479">Metal-binding</keyword>
<dbReference type="PROSITE" id="PS50158">
    <property type="entry name" value="ZF_CCHC"/>
    <property type="match status" value="1"/>
</dbReference>
<dbReference type="InterPro" id="IPR042246">
    <property type="entry name" value="ZCCHC9"/>
</dbReference>
<dbReference type="SMART" id="SM00343">
    <property type="entry name" value="ZnF_C2HC"/>
    <property type="match status" value="3"/>
</dbReference>
<name>A0A8S9YTS8_9TREM</name>
<dbReference type="AlphaFoldDB" id="A0A8S9YTS8"/>
<organism evidence="4 5">
    <name type="scientific">Paragonimus skrjabini miyazakii</name>
    <dbReference type="NCBI Taxonomy" id="59628"/>
    <lineage>
        <taxon>Eukaryota</taxon>
        <taxon>Metazoa</taxon>
        <taxon>Spiralia</taxon>
        <taxon>Lophotrochozoa</taxon>
        <taxon>Platyhelminthes</taxon>
        <taxon>Trematoda</taxon>
        <taxon>Digenea</taxon>
        <taxon>Plagiorchiida</taxon>
        <taxon>Troglotremata</taxon>
        <taxon>Troglotrematidae</taxon>
        <taxon>Paragonimus</taxon>
    </lineage>
</organism>
<evidence type="ECO:0000256" key="1">
    <source>
        <dbReference type="PROSITE-ProRule" id="PRU00047"/>
    </source>
</evidence>
<gene>
    <name evidence="4" type="ORF">EG68_04000</name>
</gene>
<proteinExistence type="predicted"/>
<feature type="region of interest" description="Disordered" evidence="2">
    <location>
        <begin position="1"/>
        <end position="24"/>
    </location>
</feature>
<protein>
    <recommendedName>
        <fullName evidence="3">CCHC-type domain-containing protein</fullName>
    </recommendedName>
</protein>
<dbReference type="SUPFAM" id="SSF57756">
    <property type="entry name" value="Retrovirus zinc finger-like domains"/>
    <property type="match status" value="1"/>
</dbReference>
<evidence type="ECO:0000256" key="2">
    <source>
        <dbReference type="SAM" id="MobiDB-lite"/>
    </source>
</evidence>
<comment type="caution">
    <text evidence="4">The sequence shown here is derived from an EMBL/GenBank/DDBJ whole genome shotgun (WGS) entry which is preliminary data.</text>
</comment>
<dbReference type="PANTHER" id="PTHR46242">
    <property type="entry name" value="ZINC FINGER CCHC DOMAIN-CONTAINING PROTEIN 9 ZCCHC9"/>
    <property type="match status" value="1"/>
</dbReference>
<dbReference type="InterPro" id="IPR036875">
    <property type="entry name" value="Znf_CCHC_sf"/>
</dbReference>
<accession>A0A8S9YTS8</accession>
<dbReference type="EMBL" id="JTDE01001732">
    <property type="protein sequence ID" value="KAF7258419.1"/>
    <property type="molecule type" value="Genomic_DNA"/>
</dbReference>
<dbReference type="GO" id="GO:0008270">
    <property type="term" value="F:zinc ion binding"/>
    <property type="evidence" value="ECO:0007669"/>
    <property type="project" value="UniProtKB-KW"/>
</dbReference>
<evidence type="ECO:0000313" key="5">
    <source>
        <dbReference type="Proteomes" id="UP000822476"/>
    </source>
</evidence>